<dbReference type="Gene3D" id="3.60.21.70">
    <property type="entry name" value="PhoD-like phosphatase"/>
    <property type="match status" value="1"/>
</dbReference>
<feature type="domain" description="PhoD-like phosphatase metallophosphatase" evidence="1">
    <location>
        <begin position="165"/>
        <end position="498"/>
    </location>
</feature>
<dbReference type="Gene3D" id="2.60.40.380">
    <property type="entry name" value="Purple acid phosphatase-like, N-terminal"/>
    <property type="match status" value="1"/>
</dbReference>
<dbReference type="PANTHER" id="PTHR43606:SF2">
    <property type="entry name" value="ALKALINE PHOSPHATASE FAMILY PROTEIN (AFU_ORTHOLOGUE AFUA_5G03860)"/>
    <property type="match status" value="1"/>
</dbReference>
<accession>A0ABT4RQ87</accession>
<dbReference type="InterPro" id="IPR052900">
    <property type="entry name" value="Phospholipid_Metab_Enz"/>
</dbReference>
<evidence type="ECO:0000313" key="4">
    <source>
        <dbReference type="Proteomes" id="UP001147700"/>
    </source>
</evidence>
<keyword evidence="4" id="KW-1185">Reference proteome</keyword>
<gene>
    <name evidence="3" type="ORF">OJ962_24795</name>
</gene>
<dbReference type="EMBL" id="JAPCID010000044">
    <property type="protein sequence ID" value="MDA0140738.1"/>
    <property type="molecule type" value="Genomic_DNA"/>
</dbReference>
<protein>
    <submittedName>
        <fullName evidence="3">Alkaline phosphatase D family protein</fullName>
    </submittedName>
</protein>
<dbReference type="InterPro" id="IPR029052">
    <property type="entry name" value="Metallo-depent_PP-like"/>
</dbReference>
<dbReference type="InterPro" id="IPR032093">
    <property type="entry name" value="PhoD_N"/>
</dbReference>
<evidence type="ECO:0000259" key="2">
    <source>
        <dbReference type="Pfam" id="PF16655"/>
    </source>
</evidence>
<feature type="domain" description="Phospholipase D N-terminal" evidence="2">
    <location>
        <begin position="58"/>
        <end position="154"/>
    </location>
</feature>
<dbReference type="CDD" id="cd07389">
    <property type="entry name" value="MPP_PhoD"/>
    <property type="match status" value="1"/>
</dbReference>
<sequence>MRFKDELAEARPEALLGTRRRFLTLAGAATVLALSTRLPGSGTAYSSARTLSGYPFTLGIASGDPLPDSVVLWTRLAPEALVPFGGMPYAPVDVEWELAHDEAFRRIAARGVEVAWPEVGHSVHVDVKGLEPGREYFYRFVAGGERSPIGRTRTAPAAGNGALKFAMVSCQSWHAGFYTAYKHLVNEDVDVVLHLGDYIYEFATDPVGGARNTPIPESAQVPTESLDQYRQRYAVYKTDPDLQAAHAAAPFIVTWDDHEVVNNYADENTTNDQPEAEFLLRRANGYRAYWENMPLRLPSKPAGPDMQLYRRFRYGDLVEFNVLDTRQYRDRQPGAAGQDRFDPTRTILGAEQEQWLLDGLSASPARWNVLAQQVLMAQLDSDPGAGTSIPTDAWDGYAANRIRVADALTQRRISNPVVLCGDVHRHQASHVKGDYRVANAPIVAPEFTCTSISSAGDGSVETPNAANLLRANPHLEMTTSQRGYVTCTVTPDTWHTDFRVVPYITRPGAPVSTHASYAVENGNPQMETA</sequence>
<dbReference type="InterPro" id="IPR018946">
    <property type="entry name" value="PhoD-like_MPP"/>
</dbReference>
<comment type="caution">
    <text evidence="3">The sequence shown here is derived from an EMBL/GenBank/DDBJ whole genome shotgun (WGS) entry which is preliminary data.</text>
</comment>
<dbReference type="PANTHER" id="PTHR43606">
    <property type="entry name" value="PHOSPHATASE, PUTATIVE (AFU_ORTHOLOGUE AFUA_6G08710)-RELATED"/>
    <property type="match status" value="1"/>
</dbReference>
<dbReference type="SUPFAM" id="SSF56300">
    <property type="entry name" value="Metallo-dependent phosphatases"/>
    <property type="match status" value="1"/>
</dbReference>
<dbReference type="Pfam" id="PF09423">
    <property type="entry name" value="PhoD"/>
    <property type="match status" value="1"/>
</dbReference>
<name>A0ABT4RQ87_9ACTN</name>
<reference evidence="3" key="1">
    <citation type="submission" date="2022-10" db="EMBL/GenBank/DDBJ databases">
        <title>The WGS of Solirubrobacter sp. CPCC 204708.</title>
        <authorList>
            <person name="Jiang Z."/>
        </authorList>
    </citation>
    <scope>NUCLEOTIDE SEQUENCE</scope>
    <source>
        <strain evidence="3">CPCC 204708</strain>
    </source>
</reference>
<dbReference type="RefSeq" id="WP_202958127.1">
    <property type="nucleotide sequence ID" value="NZ_JAPCID010000044.1"/>
</dbReference>
<proteinExistence type="predicted"/>
<evidence type="ECO:0000259" key="1">
    <source>
        <dbReference type="Pfam" id="PF09423"/>
    </source>
</evidence>
<dbReference type="InterPro" id="IPR038607">
    <property type="entry name" value="PhoD-like_sf"/>
</dbReference>
<dbReference type="Pfam" id="PF16655">
    <property type="entry name" value="PhoD_N"/>
    <property type="match status" value="1"/>
</dbReference>
<dbReference type="Proteomes" id="UP001147700">
    <property type="component" value="Unassembled WGS sequence"/>
</dbReference>
<evidence type="ECO:0000313" key="3">
    <source>
        <dbReference type="EMBL" id="MDA0140738.1"/>
    </source>
</evidence>
<organism evidence="3 4">
    <name type="scientific">Solirubrobacter deserti</name>
    <dbReference type="NCBI Taxonomy" id="2282478"/>
    <lineage>
        <taxon>Bacteria</taxon>
        <taxon>Bacillati</taxon>
        <taxon>Actinomycetota</taxon>
        <taxon>Thermoleophilia</taxon>
        <taxon>Solirubrobacterales</taxon>
        <taxon>Solirubrobacteraceae</taxon>
        <taxon>Solirubrobacter</taxon>
    </lineage>
</organism>